<keyword evidence="2" id="KW-1185">Reference proteome</keyword>
<organism evidence="1 2">
    <name type="scientific">Streptomyces gelaticus</name>
    <dbReference type="NCBI Taxonomy" id="285446"/>
    <lineage>
        <taxon>Bacteria</taxon>
        <taxon>Bacillati</taxon>
        <taxon>Actinomycetota</taxon>
        <taxon>Actinomycetes</taxon>
        <taxon>Kitasatosporales</taxon>
        <taxon>Streptomycetaceae</taxon>
        <taxon>Streptomyces</taxon>
    </lineage>
</organism>
<sequence length="75" mass="8541">MTRPDATTDAASRAMPRRLGELAVVSKDDEAVAEEAENTEFPSGRDLPRLMRVWGLPRQSTQVPREYWGILRTKR</sequence>
<dbReference type="EMBL" id="BMTF01000028">
    <property type="protein sequence ID" value="GGV94497.1"/>
    <property type="molecule type" value="Genomic_DNA"/>
</dbReference>
<evidence type="ECO:0000313" key="2">
    <source>
        <dbReference type="Proteomes" id="UP000660675"/>
    </source>
</evidence>
<name>A0ABQ2WAF7_9ACTN</name>
<evidence type="ECO:0000313" key="1">
    <source>
        <dbReference type="EMBL" id="GGV94497.1"/>
    </source>
</evidence>
<reference evidence="2" key="1">
    <citation type="journal article" date="2019" name="Int. J. Syst. Evol. Microbiol.">
        <title>The Global Catalogue of Microorganisms (GCM) 10K type strain sequencing project: providing services to taxonomists for standard genome sequencing and annotation.</title>
        <authorList>
            <consortium name="The Broad Institute Genomics Platform"/>
            <consortium name="The Broad Institute Genome Sequencing Center for Infectious Disease"/>
            <person name="Wu L."/>
            <person name="Ma J."/>
        </authorList>
    </citation>
    <scope>NUCLEOTIDE SEQUENCE [LARGE SCALE GENOMIC DNA]</scope>
    <source>
        <strain evidence="2">JCM 4376</strain>
    </source>
</reference>
<accession>A0ABQ2WAF7</accession>
<dbReference type="Proteomes" id="UP000660675">
    <property type="component" value="Unassembled WGS sequence"/>
</dbReference>
<proteinExistence type="predicted"/>
<protein>
    <submittedName>
        <fullName evidence="1">Uncharacterized protein</fullName>
    </submittedName>
</protein>
<gene>
    <name evidence="1" type="ORF">GCM10015535_60040</name>
</gene>
<comment type="caution">
    <text evidence="1">The sequence shown here is derived from an EMBL/GenBank/DDBJ whole genome shotgun (WGS) entry which is preliminary data.</text>
</comment>